<feature type="region of interest" description="Disordered" evidence="1">
    <location>
        <begin position="35"/>
        <end position="55"/>
    </location>
</feature>
<gene>
    <name evidence="3" type="ORF">ET445_06750</name>
</gene>
<dbReference type="RefSeq" id="WP_129190009.1">
    <property type="nucleotide sequence ID" value="NZ_CP035491.1"/>
</dbReference>
<dbReference type="KEGG" id="agf:ET445_06750"/>
<proteinExistence type="predicted"/>
<dbReference type="AlphaFoldDB" id="A0A4V0YH11"/>
<evidence type="ECO:0000256" key="2">
    <source>
        <dbReference type="SAM" id="SignalP"/>
    </source>
</evidence>
<dbReference type="EMBL" id="CP035491">
    <property type="protein sequence ID" value="QAY73091.1"/>
    <property type="molecule type" value="Genomic_DNA"/>
</dbReference>
<keyword evidence="2" id="KW-0732">Signal</keyword>
<evidence type="ECO:0008006" key="5">
    <source>
        <dbReference type="Google" id="ProtNLM"/>
    </source>
</evidence>
<sequence length="146" mass="15305">MSQVTFRRAGLAAVALASVFVLSACAPGKTPVEHFAGLPPASEDADAPETPGTDQAAPIAQWLEQGGKIAVTTFGSSTCPAYGTGIEVVEPRGVGNTIEMSVRKWDGVCTMDLVPHTTVFWTPMNIATYEDLTVLVEGQEVTVPAK</sequence>
<evidence type="ECO:0000313" key="3">
    <source>
        <dbReference type="EMBL" id="QAY73091.1"/>
    </source>
</evidence>
<feature type="chain" id="PRO_5020267859" description="Lipoprotein" evidence="2">
    <location>
        <begin position="27"/>
        <end position="146"/>
    </location>
</feature>
<evidence type="ECO:0000313" key="4">
    <source>
        <dbReference type="Proteomes" id="UP000291259"/>
    </source>
</evidence>
<dbReference type="OrthoDB" id="5080305at2"/>
<reference evidence="3 4" key="1">
    <citation type="submission" date="2019-01" db="EMBL/GenBank/DDBJ databases">
        <title>Genome sequencing of strain FW100M-8.</title>
        <authorList>
            <person name="Heo J."/>
            <person name="Kim S.-J."/>
            <person name="Kim J.-S."/>
            <person name="Hong S.-B."/>
            <person name="Kwon S.-W."/>
        </authorList>
    </citation>
    <scope>NUCLEOTIDE SEQUENCE [LARGE SCALE GENOMIC DNA]</scope>
    <source>
        <strain evidence="3 4">FW100M-8</strain>
    </source>
</reference>
<dbReference type="Proteomes" id="UP000291259">
    <property type="component" value="Chromosome"/>
</dbReference>
<name>A0A4V0YH11_9MICO</name>
<dbReference type="PROSITE" id="PS51257">
    <property type="entry name" value="PROKAR_LIPOPROTEIN"/>
    <property type="match status" value="1"/>
</dbReference>
<feature type="signal peptide" evidence="2">
    <location>
        <begin position="1"/>
        <end position="26"/>
    </location>
</feature>
<keyword evidence="4" id="KW-1185">Reference proteome</keyword>
<accession>A0A4V0YH11</accession>
<protein>
    <recommendedName>
        <fullName evidence="5">Lipoprotein</fullName>
    </recommendedName>
</protein>
<organism evidence="3 4">
    <name type="scientific">Agromyces protaetiae</name>
    <dbReference type="NCBI Taxonomy" id="2509455"/>
    <lineage>
        <taxon>Bacteria</taxon>
        <taxon>Bacillati</taxon>
        <taxon>Actinomycetota</taxon>
        <taxon>Actinomycetes</taxon>
        <taxon>Micrococcales</taxon>
        <taxon>Microbacteriaceae</taxon>
        <taxon>Agromyces</taxon>
    </lineage>
</organism>
<evidence type="ECO:0000256" key="1">
    <source>
        <dbReference type="SAM" id="MobiDB-lite"/>
    </source>
</evidence>